<gene>
    <name evidence="2" type="ORF">LCGC14_2099050</name>
</gene>
<accession>A0A0F9EAQ1</accession>
<evidence type="ECO:0000256" key="1">
    <source>
        <dbReference type="SAM" id="MobiDB-lite"/>
    </source>
</evidence>
<protein>
    <submittedName>
        <fullName evidence="2">Uncharacterized protein</fullName>
    </submittedName>
</protein>
<organism evidence="2">
    <name type="scientific">marine sediment metagenome</name>
    <dbReference type="NCBI Taxonomy" id="412755"/>
    <lineage>
        <taxon>unclassified sequences</taxon>
        <taxon>metagenomes</taxon>
        <taxon>ecological metagenomes</taxon>
    </lineage>
</organism>
<dbReference type="AlphaFoldDB" id="A0A0F9EAQ1"/>
<dbReference type="Gene3D" id="1.25.40.10">
    <property type="entry name" value="Tetratricopeptide repeat domain"/>
    <property type="match status" value="1"/>
</dbReference>
<evidence type="ECO:0000313" key="2">
    <source>
        <dbReference type="EMBL" id="KKL71024.1"/>
    </source>
</evidence>
<reference evidence="2" key="1">
    <citation type="journal article" date="2015" name="Nature">
        <title>Complex archaea that bridge the gap between prokaryotes and eukaryotes.</title>
        <authorList>
            <person name="Spang A."/>
            <person name="Saw J.H."/>
            <person name="Jorgensen S.L."/>
            <person name="Zaremba-Niedzwiedzka K."/>
            <person name="Martijn J."/>
            <person name="Lind A.E."/>
            <person name="van Eijk R."/>
            <person name="Schleper C."/>
            <person name="Guy L."/>
            <person name="Ettema T.J."/>
        </authorList>
    </citation>
    <scope>NUCLEOTIDE SEQUENCE</scope>
</reference>
<dbReference type="EMBL" id="LAZR01025716">
    <property type="protein sequence ID" value="KKL71024.1"/>
    <property type="molecule type" value="Genomic_DNA"/>
</dbReference>
<dbReference type="InterPro" id="IPR011990">
    <property type="entry name" value="TPR-like_helical_dom_sf"/>
</dbReference>
<name>A0A0F9EAQ1_9ZZZZ</name>
<comment type="caution">
    <text evidence="2">The sequence shown here is derived from an EMBL/GenBank/DDBJ whole genome shotgun (WGS) entry which is preliminary data.</text>
</comment>
<feature type="region of interest" description="Disordered" evidence="1">
    <location>
        <begin position="46"/>
        <end position="67"/>
    </location>
</feature>
<proteinExistence type="predicted"/>
<sequence length="441" mass="51825">MFTKFRNVFFVLITMFFCISQAHADVDNTKKNKRHLFKISKVSKKKNLKDKKLSPRLHRQGQPPNRQLKTAFKNSNYKILPAEASVEICRPPLDCDKTYIDIEAENKIVKSDYGRKMLQHLQNIFDNVKNMYLDTLSDLDCEIDLSLDYFFPYSDSDIDLAESFEDLEKLFLMQNYISRNDIKSAESIAMEIKTTWFKNTALEGIFDEYLIKNQILDAQRIYSMMDFDLDDEDDEDDFSDITDKLLVALMRNNEFNKAENLALNVSDEFYRDYDLKLIVKYYSRIGDIENAKRIIEMISQNYNKNDARLYIVDYFAREKKIADFQKFVLSSDDEEFKSGANFILNIYQNNFEAALQNMPCDYEAPLINIAEILVSLNRIPEAEYVINYFGDDWDIEDMQLFFVNAYLKNGKIDEARKVRDEIEDPYDKIIASKLILAHIKG</sequence>
<feature type="compositionally biased region" description="Basic residues" evidence="1">
    <location>
        <begin position="46"/>
        <end position="59"/>
    </location>
</feature>